<keyword evidence="3" id="KW-1185">Reference proteome</keyword>
<feature type="region of interest" description="Disordered" evidence="1">
    <location>
        <begin position="154"/>
        <end position="239"/>
    </location>
</feature>
<reference evidence="3" key="1">
    <citation type="submission" date="2012-07" db="EMBL/GenBank/DDBJ databases">
        <title>Genome of the Chinese tree shrew, a rising model animal genetically related to primates.</title>
        <authorList>
            <person name="Zhang G."/>
            <person name="Fan Y."/>
            <person name="Yao Y."/>
            <person name="Huang Z."/>
        </authorList>
    </citation>
    <scope>NUCLEOTIDE SEQUENCE [LARGE SCALE GENOMIC DNA]</scope>
</reference>
<evidence type="ECO:0000256" key="1">
    <source>
        <dbReference type="SAM" id="MobiDB-lite"/>
    </source>
</evidence>
<evidence type="ECO:0000313" key="2">
    <source>
        <dbReference type="EMBL" id="ELW71497.1"/>
    </source>
</evidence>
<feature type="compositionally biased region" description="Polar residues" evidence="1">
    <location>
        <begin position="8"/>
        <end position="27"/>
    </location>
</feature>
<proteinExistence type="predicted"/>
<protein>
    <submittedName>
        <fullName evidence="2">Uncharacterized protein</fullName>
    </submittedName>
</protein>
<organism evidence="2 3">
    <name type="scientific">Tupaia chinensis</name>
    <name type="common">Chinese tree shrew</name>
    <name type="synonym">Tupaia belangeri chinensis</name>
    <dbReference type="NCBI Taxonomy" id="246437"/>
    <lineage>
        <taxon>Eukaryota</taxon>
        <taxon>Metazoa</taxon>
        <taxon>Chordata</taxon>
        <taxon>Craniata</taxon>
        <taxon>Vertebrata</taxon>
        <taxon>Euteleostomi</taxon>
        <taxon>Mammalia</taxon>
        <taxon>Eutheria</taxon>
        <taxon>Euarchontoglires</taxon>
        <taxon>Scandentia</taxon>
        <taxon>Tupaiidae</taxon>
        <taxon>Tupaia</taxon>
    </lineage>
</organism>
<dbReference type="Proteomes" id="UP000011518">
    <property type="component" value="Unassembled WGS sequence"/>
</dbReference>
<name>L9LCQ9_TUPCH</name>
<dbReference type="AlphaFoldDB" id="L9LCQ9"/>
<accession>L9LCQ9</accession>
<gene>
    <name evidence="2" type="ORF">TREES_T100006244</name>
</gene>
<feature type="region of interest" description="Disordered" evidence="1">
    <location>
        <begin position="91"/>
        <end position="117"/>
    </location>
</feature>
<sequence length="239" mass="25095">MAAPRAGQSVNQRYQTGEQDTWASTVRISPVRRHLGILTQHADVHEPKIRSSPAALLSSSHGDGEEPPPVSEASAQLQGCWEGENRVSAAPCPGVLTASGRHANSPTPQGPAPPLARVEQVPAWAAPGGGSSVVEHLGFRSPQGRACALAAQGPSLQNSRVGSCKRRQGTEGRVSVRAPAHAVSPAEHGKRSQVRACNARRPEPEPTRADPGLQHVPTARSPPQPRHRPRSVAALVTGL</sequence>
<evidence type="ECO:0000313" key="3">
    <source>
        <dbReference type="Proteomes" id="UP000011518"/>
    </source>
</evidence>
<reference evidence="3" key="2">
    <citation type="journal article" date="2013" name="Nat. Commun.">
        <title>Genome of the Chinese tree shrew.</title>
        <authorList>
            <person name="Fan Y."/>
            <person name="Huang Z.Y."/>
            <person name="Cao C.C."/>
            <person name="Chen C.S."/>
            <person name="Chen Y.X."/>
            <person name="Fan D.D."/>
            <person name="He J."/>
            <person name="Hou H.L."/>
            <person name="Hu L."/>
            <person name="Hu X.T."/>
            <person name="Jiang X.T."/>
            <person name="Lai R."/>
            <person name="Lang Y.S."/>
            <person name="Liang B."/>
            <person name="Liao S.G."/>
            <person name="Mu D."/>
            <person name="Ma Y.Y."/>
            <person name="Niu Y.Y."/>
            <person name="Sun X.Q."/>
            <person name="Xia J.Q."/>
            <person name="Xiao J."/>
            <person name="Xiong Z.Q."/>
            <person name="Xu L."/>
            <person name="Yang L."/>
            <person name="Zhang Y."/>
            <person name="Zhao W."/>
            <person name="Zhao X.D."/>
            <person name="Zheng Y.T."/>
            <person name="Zhou J.M."/>
            <person name="Zhu Y.B."/>
            <person name="Zhang G.J."/>
            <person name="Wang J."/>
            <person name="Yao Y.G."/>
        </authorList>
    </citation>
    <scope>NUCLEOTIDE SEQUENCE [LARGE SCALE GENOMIC DNA]</scope>
</reference>
<dbReference type="InParanoid" id="L9LCQ9"/>
<feature type="region of interest" description="Disordered" evidence="1">
    <location>
        <begin position="1"/>
        <end position="79"/>
    </location>
</feature>
<dbReference type="EMBL" id="KB320462">
    <property type="protein sequence ID" value="ELW71497.1"/>
    <property type="molecule type" value="Genomic_DNA"/>
</dbReference>